<dbReference type="Proteomes" id="UP000249065">
    <property type="component" value="Unassembled WGS sequence"/>
</dbReference>
<evidence type="ECO:0000313" key="2">
    <source>
        <dbReference type="Proteomes" id="UP000249065"/>
    </source>
</evidence>
<sequence length="81" mass="9096">MGLAAIVLARRLRLHSALPAPSQYLPDPDLSESYAEVFLRIANLAKANPGWWPPRPWRRLLAGMHRFIGGRTRIPGAWEPA</sequence>
<dbReference type="EMBL" id="QLIX01000023">
    <property type="protein sequence ID" value="RAI56966.1"/>
    <property type="molecule type" value="Genomic_DNA"/>
</dbReference>
<accession>A0A327M357</accession>
<comment type="caution">
    <text evidence="1">The sequence shown here is derived from an EMBL/GenBank/DDBJ whole genome shotgun (WGS) entry which is preliminary data.</text>
</comment>
<evidence type="ECO:0000313" key="1">
    <source>
        <dbReference type="EMBL" id="RAI56966.1"/>
    </source>
</evidence>
<dbReference type="AlphaFoldDB" id="A0A327M357"/>
<protein>
    <submittedName>
        <fullName evidence="1">Uncharacterized protein</fullName>
    </submittedName>
</protein>
<gene>
    <name evidence="1" type="ORF">DOO78_21665</name>
</gene>
<organism evidence="1 2">
    <name type="scientific">Roseicella frigidaeris</name>
    <dbReference type="NCBI Taxonomy" id="2230885"/>
    <lineage>
        <taxon>Bacteria</taxon>
        <taxon>Pseudomonadati</taxon>
        <taxon>Pseudomonadota</taxon>
        <taxon>Alphaproteobacteria</taxon>
        <taxon>Acetobacterales</taxon>
        <taxon>Roseomonadaceae</taxon>
        <taxon>Roseicella</taxon>
    </lineage>
</organism>
<proteinExistence type="predicted"/>
<reference evidence="2" key="1">
    <citation type="submission" date="2018-06" db="EMBL/GenBank/DDBJ databases">
        <authorList>
            <person name="Khan S.A."/>
        </authorList>
    </citation>
    <scope>NUCLEOTIDE SEQUENCE [LARGE SCALE GENOMIC DNA]</scope>
    <source>
        <strain evidence="2">DB-1506</strain>
    </source>
</reference>
<name>A0A327M357_9PROT</name>
<keyword evidence="2" id="KW-1185">Reference proteome</keyword>